<sequence length="145" mass="16356">MAIKIKVAKVHESQLGDEEIKREVSEVQEFFNTTDFQYSEGTINFVMLRGIYTHVKRSMLIVGVYVNKTDKCIHGISSELNLKFKNLNAQILTIETMFPEEFIGKLDVDEGLLIHIDVPVIGLDKDAIFNINDISGGLSNVKLII</sequence>
<dbReference type="RefSeq" id="WP_128215270.1">
    <property type="nucleotide sequence ID" value="NZ_CP025746.1"/>
</dbReference>
<dbReference type="EMBL" id="CP025746">
    <property type="protein sequence ID" value="QAA34558.1"/>
    <property type="molecule type" value="Genomic_DNA"/>
</dbReference>
<gene>
    <name evidence="1" type="ORF">C1I91_24610</name>
</gene>
<dbReference type="OrthoDB" id="1908549at2"/>
<organism evidence="1 2">
    <name type="scientific">Clostridium manihotivorum</name>
    <dbReference type="NCBI Taxonomy" id="2320868"/>
    <lineage>
        <taxon>Bacteria</taxon>
        <taxon>Bacillati</taxon>
        <taxon>Bacillota</taxon>
        <taxon>Clostridia</taxon>
        <taxon>Eubacteriales</taxon>
        <taxon>Clostridiaceae</taxon>
        <taxon>Clostridium</taxon>
    </lineage>
</organism>
<proteinExistence type="predicted"/>
<dbReference type="KEGG" id="cmah:C1I91_24610"/>
<protein>
    <submittedName>
        <fullName evidence="1">Uncharacterized protein</fullName>
    </submittedName>
</protein>
<name>A0A3R5QXI4_9CLOT</name>
<evidence type="ECO:0000313" key="1">
    <source>
        <dbReference type="EMBL" id="QAA34558.1"/>
    </source>
</evidence>
<accession>A0A3R5QXI4</accession>
<keyword evidence="2" id="KW-1185">Reference proteome</keyword>
<evidence type="ECO:0000313" key="2">
    <source>
        <dbReference type="Proteomes" id="UP000286268"/>
    </source>
</evidence>
<dbReference type="AlphaFoldDB" id="A0A3R5QXI4"/>
<dbReference type="Proteomes" id="UP000286268">
    <property type="component" value="Chromosome"/>
</dbReference>
<reference evidence="1 2" key="1">
    <citation type="submission" date="2018-01" db="EMBL/GenBank/DDBJ databases">
        <title>Genome Sequencing and Assembly of Anaerobacter polyendosporus strain CT4.</title>
        <authorList>
            <person name="Tachaapaikoon C."/>
            <person name="Sutheeworapong S."/>
            <person name="Jenjaroenpun P."/>
            <person name="Wongsurawat T."/>
            <person name="Nookeaw I."/>
            <person name="Cheawchanlertfa P."/>
            <person name="Kosugi A."/>
            <person name="Cheevadhanarak S."/>
            <person name="Ratanakhanokchai K."/>
        </authorList>
    </citation>
    <scope>NUCLEOTIDE SEQUENCE [LARGE SCALE GENOMIC DNA]</scope>
    <source>
        <strain evidence="1 2">CT4</strain>
    </source>
</reference>